<dbReference type="Pfam" id="PF00501">
    <property type="entry name" value="AMP-binding"/>
    <property type="match status" value="5"/>
</dbReference>
<feature type="domain" description="Carrier" evidence="6">
    <location>
        <begin position="5091"/>
        <end position="5167"/>
    </location>
</feature>
<feature type="region of interest" description="Disordered" evidence="5">
    <location>
        <begin position="2913"/>
        <end position="2932"/>
    </location>
</feature>
<dbReference type="PANTHER" id="PTHR45527:SF1">
    <property type="entry name" value="FATTY ACID SYNTHASE"/>
    <property type="match status" value="1"/>
</dbReference>
<dbReference type="PROSITE" id="PS00455">
    <property type="entry name" value="AMP_BINDING"/>
    <property type="match status" value="4"/>
</dbReference>
<evidence type="ECO:0000256" key="5">
    <source>
        <dbReference type="SAM" id="MobiDB-lite"/>
    </source>
</evidence>
<dbReference type="GO" id="GO:0031177">
    <property type="term" value="F:phosphopantetheine binding"/>
    <property type="evidence" value="ECO:0007669"/>
    <property type="project" value="InterPro"/>
</dbReference>
<dbReference type="Gene3D" id="3.40.50.980">
    <property type="match status" value="2"/>
</dbReference>
<feature type="domain" description="Carrier" evidence="6">
    <location>
        <begin position="1851"/>
        <end position="1927"/>
    </location>
</feature>
<accession>A0A401KLJ7</accession>
<dbReference type="EMBL" id="BDHI01000002">
    <property type="protein sequence ID" value="GCB20059.1"/>
    <property type="molecule type" value="Genomic_DNA"/>
</dbReference>
<dbReference type="Gene3D" id="3.30.559.10">
    <property type="entry name" value="Chloramphenicol acetyltransferase-like domain"/>
    <property type="match status" value="5"/>
</dbReference>
<dbReference type="NCBIfam" id="NF003417">
    <property type="entry name" value="PRK04813.1"/>
    <property type="match status" value="5"/>
</dbReference>
<feature type="domain" description="Carrier" evidence="6">
    <location>
        <begin position="2931"/>
        <end position="3007"/>
    </location>
</feature>
<dbReference type="FunFam" id="3.30.300.30:FF:000015">
    <property type="entry name" value="Nonribosomal peptide synthase SidD"/>
    <property type="match status" value="4"/>
</dbReference>
<keyword evidence="3" id="KW-0436">Ligase</keyword>
<sequence length="5630" mass="620758">MATQTLVFASPQSLTVLAVAWVILLKDYVASNEVAFSASVRTTRSGWGIPRVIDVTLGEKDSVSNLKEKLEEQLSADGPDIASTRTQRHGVSWHSHLLIDLVVEGTHGRYDQIFPGKLCKDDVGLSCKLRSDGREVEFTIILATNAGSPKRVERMLKQYVHVIGQLQGPKSGLQSVRSIECASPDDLRDIGEWNRHIPVMEKRSALDIFRDHVQRQPDDLALDTWEGNMTYGELDLLSTRLSHQLHQRNLGRGDIVPLCFEKSIWTIVAIVAVVKAGAAFALLDERVPEERLRQFATVIASDARLVLTSSEQQERAKVLGFVVVVVDSTLYSVEAGPKAKPICINPGDPIYIVFTSGTTGTPKAARITHSNISSFAASVGSVSKVNRGSRILALASYAYDVSLGNIFLSLLRGACLCIPSSWECANAVGSLVAQYAATHLQTTPSVCRLLEPTESQTLEVLDLCGEPCTEDILSKWRGGRTRVMNTYSPAECTVTSVIHPNILEAPKPSIIGKGLGACWIVDPRNGVRLTPIGGIGELVLEGPLVGLGYLHDEKATKSAFMEAPEWLLTGLSGVFPPRNSYLYRTGDLVRFMDDGLVEYIGRRDRQVKIRGQRVELSEIFAHLQKLIPPQLQWCPEVARLKTGRELLLIFLVPGDEHRANIRNIIDQINAQLQRKLPPAMVPGGYLCIDHIPLTLTGKTDHAALREIAAGTSPSQLLIPRAGINALRNEKLATDRYEMYQPNGEPTSGIPHGANSTKGYHDDRESSDGHEVVDPLRIIWGQVLNVDPTAIHDHDSFFGHGGESLSAIALVDAAARKGLHLDVATIFRYPQLSDMASRCKRCSTDPQGPPLRFSLLLRVVSDIARRCATTVENIEDIYPCTPMQEGLIAADYQRAATYVGRTVLDLPNDIDPRRLANAWERVVATHSILRTRIFHTESHGLLQVVLREGHADFEVKMQENLSEYLKNDRFLTMGLGTALCRWAIVRDASHSRHFVLTMHHAIYDGWTLPRLGKELFRALKGIPPHPAVGFNIFIQYLLNQPQAEAHEYWSRKLADHGTTAFFPAVRESHLSNKMQADTVTVKSGPIPHNATSGVSMASLLRAAWAALVGRLSGSDDVTFGATVTGRNVPIAGIQHCLAPTISTIPIRVQMNEEETVEQFVRRVQEESVEAIPFEYIGLQAIRRISPETRQGSQFRTLLIIHPPDSDVSNDVHFPLTSGERRLKDMLEKLAFDTPLSNFNEYALLIMITPHKGSLRIEASYDSRILDPDDASRLLDQFLYTAVQLGSADNLSRNLAGLSLVPAKDLERIWQWNATPSSARQAFIHDIIANTIARQPSAPAICAWDGDLTFDEVDRESIRLSYTLKQRGVGHGSLVPICMEKSKWAAIAMLAVLRARAAFIMMDVRRQPRKRLEQIAKEVNATCILAMVSTTSIAMHLAKTVILCDGSTEVRDRCTESMDIAPPAMTPSSPAFVVFTSGSTGTPKGIVITHQNFATTVSEHAQMLRISTATRVYDYASYSFDIAVHNALMSLCLGACLCVPSEEDRLNDIEGSVRRLQANWANFTPSVARLLTPSAMPILETVVLSGEAVGRDVLEQWRDVGLHLINAYGPAECQICTVQTDLQHMPDAATIGRGVACATWVVDPKTLQLAPLGSVGELIVEGPIVSPGYLNVQSDNFIDSPDWLKQGSHELAGRTGRLYRTGDLVRYLPDGRLVYVGRATTQVKLNGQRVELDEVAFHVRRCLPTVYDAVADIVAIGGIDHLCVFLRYDSGGSIRQDADLRVELAVAPPGLDNMLKDYLASISAPVVYFTVPYFPLTHTMKLNRRTLRKLAAGFSRGDILRIRGHGNAPPMHNEPVEQQAALKVAWGKVLKLPPSQIQSSSDFFELGGDSISAMRLVKLARRKGFFITVTDILRHSTLQDLMLVLASRQISDVNTYENYEDDFSVGKGTPLSPFTLLPVDERDRQIAAAAVACNVRSADIVDMYPCTPFQEGVFAETVGNASAYVQRLELRISRTHDLDHVLCVWGAVIADTPILRTRIIQSEGGPLIQVVLRDTTHTWPRYDNIEQYMLAEETAQMAPGRPLSKFALIVPAAAPTSSIVWTVHHALYDSWTMNLILQDVSSRYKGLQPNTPPIPQYSLFVQFLKAQEASSKLWWEKSLSGASDAAVYPKASLSTTGQRSWSKTQYVSPFPSHLPPGYTIATLLRSAWAILMARQTSGESILFGEVRIGRHIPLPNIESIRGPTIAAVPVLIQIGRDDSVTTFLQRMRDNSIEMQAFEHLGLQNIARLSRDARAACKFQTCVVFQEHSTWDATEQGGIFEFDDSIDDVRNFNSWNLLVVFTRRGGELMAEAVFGESALPRATVNMLLRQALSIFHGLCTMADMDTTTIHELDRATSDDLQLISQWNSDVPDTVDSMLHDIVAQHANVRPDQLAVDAHDGQLTYGQLEDYSSQLAAQLASVGIGIDTFVPLCFEKSVWVPVAMLAVTKAGAAFSVLDVAYPESRLQAIVDCLGSRLILASPSQRQLAERLSEDVIVVDNSLFDAFNSSRTKVPDILRDPGRIMYVCFTSGSTGVPKGVMVSHRNLASAAVAQTQGLNFIRDDRIYDFSSHAFDANIWHFWLGFVIGACVCIPSEEERKSDLAGSIYRFQTTALFLTPSVARTLDPNDIPSVQRLYLGGEAVTPLDVAMWAGQLDLWGAYGPTETTPLSIFTRLQKPESASNIGRGFGVIPWVCNPQNHHELVSIGAVGEMVLEGPLVTLGYLGLPEKSATVFIRDPEFLKLVGRCGRVYKTGDLVRYAADGSIEYLGRADTQIKLRGQRVEFGEIEYHLRNSLLGALSICDVVSNSVGQPTLVAFCVVTSPLTMPEPDYSATRSYLSQRLPPYMIPAAFFTVPEIPKIASGKVDRLRLRAMGRELLEQQSGRNQDSERLLPEHGPMTERESEIHKLWLTALGHANIAVSINTDFFELGADSITAMKLSTMARKQGLLLAVRDIIDNSTLSGMSMKAETLRRDIESPSPFSLIGGRCSPDSLIATAAATCRVSPNRIEDIYPCTPLQVELVALGMKQPGTYMNRSVFEVPSNIDFQRLCRAWDQIIALNPILRTRFVVLEGHGLMQVVVKGHEWNTAETLQDYLVSNVPSTDLGSPLARVAAITEGQDRQSIVWTIHHALYDAWSIHLIEEQLIQAYNDGPIVEPPRFSGYVRYTLSTKEEDAAKFWQTRLTGCASSVVSYPALPSNGFQARPSATFRRMLRPIVTQGGNVQAVIHTAWALIISELTETNDVVFGATLAGRDGQIPGIEQMVGPTIAPVPIRVRLGGPDQLVQDLIKITASETAATVAYQHIGTRNIAGLDDDTQAACQFQTLLVVTPEFDVNLRNGDTPRLATYDDRSNQPAAFHTFPLLLFFNPHLTGLGLEIIFDPRLLNSRMVERLAGRLDNVLTAIARQDRRQQLRMEDVPSLGPEDMEDINAWNAVVPPSSNQLLHELILDRARISHPSEIAIDAWDRQITYSQLDTFSNIVAVQLRQYKVAPGSVVPILSPKSGIVPVAMLGVLRTGAAFLPLDPMQPVHRLNSILTQVNPSIILAAESCSGLVQDARGITILPIERTLSETDIDPDAFTSQVVNEDSIEPGDSACILFTSGTTGAPKGVIQSHRALSSAVKYQSTESGFEHGTRAFEFASYMFDVSWNMIFKVLATGGTLCVPHDEERQNDLVGALNRSRATLTELTATVARLVDPSRVATLKTLILSGEFVDLRDFVQWSAAGVQVIVCYGPSECTSVSTINGSAHPNNGIGRGLGCVTWLVHPDNRNQLVPVGAVGEVVIQGPIVGKGYFADKAGTFASYPPLSSLHWGQGRGNGHVFLTGDLAQYDDQGNLHFVGRKDTQIKINGQRLELEEVEHHIHEIFGNILQGPIICCAWSVSQGQQKMILAAFLCCEVEGPVSLINPPAEILEVLHSIESRLQDSLPRVMIPSVFYAISGIPRTSNGKIDRRKLIELSSIAGPAAGYRGQQGEDNSHKQQAPVTLEEKEMQQLWAAALQVSSDSIGREHHFFHTLQGDSISAMKLVARARDRGLMDLALKIKNKPEGHEHIVVDEIKPFCLLSGEVDVATLREEVAAQCQLADPHMVEDVYPCTPLQEGMLAGTIRDPNSFTSMRLYRVLPKVVPERLKSAWALVVARNRTLRTRLVHTQLHGLVQAIIQDVFVWDRYPNIESFLQDGWSRPMGLGVPLTRWAWIDGPDGPRLVWIIHHATYDGWILRLIEDELQKAYYGQYLSLPHPDLRPLVRYLRQMDHQTSINYWRHELQHVDEPVIFPTLQPERHEPQPNAFIEHVISSGDLSSSSMSLSTLLYAGWAFLVSRLTGSQRVAFGTIRTGRAAPVDGIDRLVGPTITTVPIVVDVDLSLSVGGFMEQIQDYTVRMIPHEHLGVSAIRRISPTAAKACSFQTVLVIQPPGPDQSTTGSPDLLEEIDETQIEGFPDQHAVLNQYGLMLEIIPRGDTMRVRASFDVALITHVQMERTIHHLETLITCLLEEHRRNSSTELARFRPLSKHDLTTIWDWNHEAPQAVMDRFVHQTVSELALLQPDSPAIDAWDGQFTYSELEFFSSRLARRLVLSGIGPGSLVPLIFEKSRWANISMLGVLKAGAAFVPLDSHQAEGHLRGIMQCVGGDLILCSAHTRDRAIRLAAVATIVDEALLREEETMEARTLLVSAINTRRALQPGDLAYAVFTSGSTGSAKGVRITHANLATAVHYQAGPNGYQIGPESRTLDSSFYSFDACVCNFFYTITQGGCLCVPAGDSLNGDLGAYIQQANVNWAQLVPSVARTLAPDRLPQLKHLILTGEAIRPGDVQTWSSRLRLINAYGPTECTILCAMSSPLTITTALGNIGQGHGARLWITEIGNPDSLAPVGAIGEVLIEGPIVGAGYLGLDEFPLVTDPSWLLAGSPTHPGRHGILFRTGDQAQYSDDGSLILLGRIGSQVKLRGQRVDLAGVEDVVQHSLAPGDMVTADIACLEDNRQMLLTFVVTPDEDRLRELTPMLHQALEASLPYYMHPEAIVLLPSMPRTNSGKTDRRQLREIGASLRRSQLIWLRSTGTPRTAYMPPVTDNEAILASVWAVVLNIPAESIGRHDDFFLLGGDSLSVMRLTTQLHARGYSLRTRHVFEMPMLSQLATHLVSLNSPNDADSASPYSPFSLVPEVNGSDQFIMGHLPDLAISADQIEDILPANGFQVDYILNQDEPFGLQYAYLDIGPQTSWPHLISAVRTVVQYFDCLRSRFVHHAGKYYQLILRDAPLVVEECHTPDQISAFSRDFCPRDCRQAHVSDIYTKITLVHSSHPSNHPQLTRRVILRLSHMQNDGWCSIHILNAIAAAYNGQAIPPAPSWTSLLAYRNARAEQSQAYWRTFLSQSRGPTPPLCHRPVANSSESNIYQRPVRTLRTIALSNFHSAKHNRHSRPAVVMNTAWALVLHHLSGHEDLVFGNVTTGRHGAMPGLAAVIGPCVNMLPTRLQVRTSSRNRQEFLRALLHASADQVDSRTPFEGLDWEDLVAQCTTWPPAARYSSAVHFRNMAFEPILEFGADALTVSWYELVARPQWTTLLVYPEEQVLRVWLIANPAEIGDAGADEILGLLAGFVEEVVAVIRDL</sequence>
<feature type="domain" description="Carrier" evidence="6">
    <location>
        <begin position="766"/>
        <end position="842"/>
    </location>
</feature>
<dbReference type="InterPro" id="IPR020845">
    <property type="entry name" value="AMP-binding_CS"/>
</dbReference>
<dbReference type="STRING" id="105351.A0A401KLJ7"/>
<reference evidence="7 8" key="1">
    <citation type="submission" date="2016-09" db="EMBL/GenBank/DDBJ databases">
        <title>Aspergillus awamori IFM 58123T.</title>
        <authorList>
            <person name="Kusuya Y."/>
            <person name="Shimizu M."/>
            <person name="Takahashi H."/>
            <person name="Yaguchi T."/>
        </authorList>
    </citation>
    <scope>NUCLEOTIDE SEQUENCE [LARGE SCALE GENOMIC DNA]</scope>
    <source>
        <strain evidence="7 8">IFM 58123</strain>
    </source>
</reference>
<dbReference type="NCBIfam" id="TIGR01733">
    <property type="entry name" value="AA-adenyl-dom"/>
    <property type="match status" value="3"/>
</dbReference>
<dbReference type="InterPro" id="IPR042099">
    <property type="entry name" value="ANL_N_sf"/>
</dbReference>
<dbReference type="Gene3D" id="3.40.50.12780">
    <property type="entry name" value="N-terminal domain of ligase-like"/>
    <property type="match status" value="4"/>
</dbReference>
<feature type="region of interest" description="Disordered" evidence="5">
    <location>
        <begin position="742"/>
        <end position="766"/>
    </location>
</feature>
<dbReference type="Proteomes" id="UP000286921">
    <property type="component" value="Unassembled WGS sequence"/>
</dbReference>
<dbReference type="SUPFAM" id="SSF52777">
    <property type="entry name" value="CoA-dependent acyltransferases"/>
    <property type="match status" value="10"/>
</dbReference>
<dbReference type="Gene3D" id="2.30.38.10">
    <property type="entry name" value="Luciferase, Domain 3"/>
    <property type="match status" value="1"/>
</dbReference>
<dbReference type="Pfam" id="PF00550">
    <property type="entry name" value="PP-binding"/>
    <property type="match status" value="4"/>
</dbReference>
<dbReference type="SMART" id="SM00823">
    <property type="entry name" value="PKS_PP"/>
    <property type="match status" value="4"/>
</dbReference>
<evidence type="ECO:0000259" key="6">
    <source>
        <dbReference type="PROSITE" id="PS50075"/>
    </source>
</evidence>
<dbReference type="CDD" id="cd19545">
    <property type="entry name" value="FUM14_C_NRPS-like"/>
    <property type="match status" value="4"/>
</dbReference>
<dbReference type="InterPro" id="IPR001242">
    <property type="entry name" value="Condensation_dom"/>
</dbReference>
<dbReference type="Gene3D" id="3.30.559.30">
    <property type="entry name" value="Nonribosomal peptide synthetase, condensation domain"/>
    <property type="match status" value="5"/>
</dbReference>
<dbReference type="GO" id="GO:0016874">
    <property type="term" value="F:ligase activity"/>
    <property type="evidence" value="ECO:0007669"/>
    <property type="project" value="UniProtKB-KW"/>
</dbReference>
<dbReference type="SUPFAM" id="SSF47336">
    <property type="entry name" value="ACP-like"/>
    <property type="match status" value="5"/>
</dbReference>
<dbReference type="CDD" id="cd05918">
    <property type="entry name" value="A_NRPS_SidN3_like"/>
    <property type="match status" value="5"/>
</dbReference>
<protein>
    <submittedName>
        <fullName evidence="7">HC-toxin synthetase</fullName>
    </submittedName>
</protein>
<dbReference type="GO" id="GO:0043041">
    <property type="term" value="P:amino acid activation for nonribosomal peptide biosynthetic process"/>
    <property type="evidence" value="ECO:0007669"/>
    <property type="project" value="TreeGrafter"/>
</dbReference>
<dbReference type="InterPro" id="IPR023213">
    <property type="entry name" value="CAT-like_dom_sf"/>
</dbReference>
<dbReference type="PROSITE" id="PS00012">
    <property type="entry name" value="PHOSPHOPANTETHEINE"/>
    <property type="match status" value="4"/>
</dbReference>
<organism evidence="7 8">
    <name type="scientific">Aspergillus awamori</name>
    <name type="common">Black koji mold</name>
    <dbReference type="NCBI Taxonomy" id="105351"/>
    <lineage>
        <taxon>Eukaryota</taxon>
        <taxon>Fungi</taxon>
        <taxon>Dikarya</taxon>
        <taxon>Ascomycota</taxon>
        <taxon>Pezizomycotina</taxon>
        <taxon>Eurotiomycetes</taxon>
        <taxon>Eurotiomycetidae</taxon>
        <taxon>Eurotiales</taxon>
        <taxon>Aspergillaceae</taxon>
        <taxon>Aspergillus</taxon>
    </lineage>
</organism>
<dbReference type="Gene3D" id="3.30.300.30">
    <property type="match status" value="5"/>
</dbReference>
<dbReference type="InterPro" id="IPR006162">
    <property type="entry name" value="Ppantetheine_attach_site"/>
</dbReference>
<evidence type="ECO:0000256" key="3">
    <source>
        <dbReference type="ARBA" id="ARBA00022598"/>
    </source>
</evidence>
<dbReference type="InterPro" id="IPR000873">
    <property type="entry name" value="AMP-dep_synth/lig_dom"/>
</dbReference>
<dbReference type="InterPro" id="IPR045851">
    <property type="entry name" value="AMP-bd_C_sf"/>
</dbReference>
<dbReference type="InterPro" id="IPR020806">
    <property type="entry name" value="PKS_PP-bd"/>
</dbReference>
<evidence type="ECO:0000256" key="1">
    <source>
        <dbReference type="ARBA" id="ARBA00022450"/>
    </source>
</evidence>
<dbReference type="GO" id="GO:0005737">
    <property type="term" value="C:cytoplasm"/>
    <property type="evidence" value="ECO:0007669"/>
    <property type="project" value="TreeGrafter"/>
</dbReference>
<evidence type="ECO:0000313" key="7">
    <source>
        <dbReference type="EMBL" id="GCB20059.1"/>
    </source>
</evidence>
<dbReference type="SUPFAM" id="SSF56801">
    <property type="entry name" value="Acetyl-CoA synthetase-like"/>
    <property type="match status" value="5"/>
</dbReference>
<keyword evidence="2" id="KW-0597">Phosphoprotein</keyword>
<name>A0A401KLJ7_ASPAW</name>
<dbReference type="InterPro" id="IPR036736">
    <property type="entry name" value="ACP-like_sf"/>
</dbReference>
<dbReference type="GO" id="GO:0044550">
    <property type="term" value="P:secondary metabolite biosynthetic process"/>
    <property type="evidence" value="ECO:0007669"/>
    <property type="project" value="TreeGrafter"/>
</dbReference>
<dbReference type="PANTHER" id="PTHR45527">
    <property type="entry name" value="NONRIBOSOMAL PEPTIDE SYNTHETASE"/>
    <property type="match status" value="1"/>
</dbReference>
<dbReference type="Pfam" id="PF00668">
    <property type="entry name" value="Condensation"/>
    <property type="match status" value="5"/>
</dbReference>
<keyword evidence="8" id="KW-1185">Reference proteome</keyword>
<comment type="similarity">
    <text evidence="4">Belongs to the NRP synthetase family.</text>
</comment>
<comment type="caution">
    <text evidence="7">The sequence shown here is derived from an EMBL/GenBank/DDBJ whole genome shotgun (WGS) entry which is preliminary data.</text>
</comment>
<gene>
    <name evidence="7" type="ORF">AAWM_02944</name>
</gene>
<dbReference type="InterPro" id="IPR010071">
    <property type="entry name" value="AA_adenyl_dom"/>
</dbReference>
<evidence type="ECO:0000313" key="8">
    <source>
        <dbReference type="Proteomes" id="UP000286921"/>
    </source>
</evidence>
<dbReference type="PROSITE" id="PS50075">
    <property type="entry name" value="CARRIER"/>
    <property type="match status" value="4"/>
</dbReference>
<evidence type="ECO:0000256" key="4">
    <source>
        <dbReference type="ARBA" id="ARBA00029454"/>
    </source>
</evidence>
<proteinExistence type="inferred from homology"/>
<dbReference type="Gene3D" id="1.10.1200.10">
    <property type="entry name" value="ACP-like"/>
    <property type="match status" value="5"/>
</dbReference>
<evidence type="ECO:0000256" key="2">
    <source>
        <dbReference type="ARBA" id="ARBA00022553"/>
    </source>
</evidence>
<feature type="compositionally biased region" description="Basic and acidic residues" evidence="5">
    <location>
        <begin position="2921"/>
        <end position="2932"/>
    </location>
</feature>
<dbReference type="FunFam" id="3.30.559.30:FF:000003">
    <property type="entry name" value="Nonribosomal peptide synthase SidD"/>
    <property type="match status" value="1"/>
</dbReference>
<keyword evidence="1" id="KW-0596">Phosphopantetheine</keyword>
<dbReference type="InterPro" id="IPR009081">
    <property type="entry name" value="PP-bd_ACP"/>
</dbReference>